<dbReference type="InterPro" id="IPR000700">
    <property type="entry name" value="PAS-assoc_C"/>
</dbReference>
<dbReference type="NCBIfam" id="TIGR00229">
    <property type="entry name" value="sensory_box"/>
    <property type="match status" value="1"/>
</dbReference>
<dbReference type="InterPro" id="IPR043128">
    <property type="entry name" value="Rev_trsase/Diguanyl_cyclase"/>
</dbReference>
<dbReference type="PROSITE" id="PS50113">
    <property type="entry name" value="PAC"/>
    <property type="match status" value="1"/>
</dbReference>
<dbReference type="FunFam" id="3.20.20.450:FF:000001">
    <property type="entry name" value="Cyclic di-GMP phosphodiesterase yahA"/>
    <property type="match status" value="1"/>
</dbReference>
<dbReference type="STRING" id="1742359.GCA_001439625_03186"/>
<dbReference type="Gene3D" id="3.30.70.270">
    <property type="match status" value="1"/>
</dbReference>
<evidence type="ECO:0000259" key="2">
    <source>
        <dbReference type="PROSITE" id="PS50883"/>
    </source>
</evidence>
<sequence length="742" mass="85014">MNKNDASYILESNRFCKEAGMDPNKVSRPKHFLRGKDLAEKRKSYSEILSVVSFFSNKLLDSLRGTPILVVVSDAVGYLLDIEGDESIIATIQQFGIRPGSLFTQEDTGTNVVSLALQQKHPISIVGTQHYHTFLHEIACYGTAFHYTDENNLLGSVSIMMPIQFQNPLFLTMLTQAVDSIERELLLRKQNKQLNIMNQIMLSRTRNGIVITDENGITTKFNDFAQKISNNHSESVLGRNICESTITGTYFKEVLKKGKIFTNEEIQFIDDNGKLVVCLFDAQPIYEEDKMIGTFGQFRDISDRYFLQEKYNYLAYHDDLTNLPNRRYINKEIETIIKEINAGHKRTLALLYIDLDRFKIINDNFSHSCGDILLKKVSKRLSSCLGEKDILARMGGDEFIFLLKDFDDPEYVTKKAEEVLNLFHDSFYIGSDELHTTASIGIAIYPDYPITMEKLLIYADNAMYQAKELGKNRYSVYTPELLVDMVYEYRLEADLRKALENDEFVLHYQPQIQPQTGEIVGLEALIRWQHPSLGLLPPGKFIKLAEENGLITQIGKWVIYEACSQNKKWQDAGMAPIKVSVNLSTQQFLTKDLITFMKDTIERTALDPQYIVVEITEYMAMEYEYSLNVLKQLKAIGIGISIDDFGTGYSSLNYLKNFPIDYIKIDKSFVDEIMIDHNNAFIVKAIITLAHNLQMQVIAEGVETKEQLDFLINQQCDLIQGYFFSKPLPANEIEKKYLVQQK</sequence>
<protein>
    <submittedName>
        <fullName evidence="4">EAL domain-containing protein</fullName>
    </submittedName>
</protein>
<dbReference type="InterPro" id="IPR052155">
    <property type="entry name" value="Biofilm_reg_signaling"/>
</dbReference>
<dbReference type="RefSeq" id="WP_057772977.1">
    <property type="nucleotide sequence ID" value="NZ_CP042593.1"/>
</dbReference>
<dbReference type="AlphaFoldDB" id="A0A5B8Z9X6"/>
<dbReference type="Proteomes" id="UP000321555">
    <property type="component" value="Chromosome"/>
</dbReference>
<dbReference type="InterPro" id="IPR001633">
    <property type="entry name" value="EAL_dom"/>
</dbReference>
<evidence type="ECO:0000313" key="4">
    <source>
        <dbReference type="EMBL" id="QED49657.1"/>
    </source>
</evidence>
<evidence type="ECO:0000313" key="5">
    <source>
        <dbReference type="Proteomes" id="UP000321555"/>
    </source>
</evidence>
<feature type="domain" description="PAC" evidence="1">
    <location>
        <begin position="262"/>
        <end position="313"/>
    </location>
</feature>
<dbReference type="InterPro" id="IPR000014">
    <property type="entry name" value="PAS"/>
</dbReference>
<proteinExistence type="predicted"/>
<dbReference type="PANTHER" id="PTHR44757">
    <property type="entry name" value="DIGUANYLATE CYCLASE DGCP"/>
    <property type="match status" value="1"/>
</dbReference>
<dbReference type="Gene3D" id="3.30.450.20">
    <property type="entry name" value="PAS domain"/>
    <property type="match status" value="1"/>
</dbReference>
<feature type="domain" description="EAL" evidence="2">
    <location>
        <begin position="488"/>
        <end position="741"/>
    </location>
</feature>
<evidence type="ECO:0000259" key="3">
    <source>
        <dbReference type="PROSITE" id="PS50887"/>
    </source>
</evidence>
<dbReference type="InterPro" id="IPR035919">
    <property type="entry name" value="EAL_sf"/>
</dbReference>
<reference evidence="5" key="1">
    <citation type="submission" date="2019-08" db="EMBL/GenBank/DDBJ databases">
        <authorList>
            <person name="Zheng X."/>
        </authorList>
    </citation>
    <scope>NUCLEOTIDE SEQUENCE [LARGE SCALE GENOMIC DNA]</scope>
    <source>
        <strain evidence="5">FJAT-25496</strain>
    </source>
</reference>
<dbReference type="SUPFAM" id="SSF141868">
    <property type="entry name" value="EAL domain-like"/>
    <property type="match status" value="1"/>
</dbReference>
<dbReference type="SMART" id="SM00086">
    <property type="entry name" value="PAC"/>
    <property type="match status" value="1"/>
</dbReference>
<feature type="domain" description="GGDEF" evidence="3">
    <location>
        <begin position="346"/>
        <end position="479"/>
    </location>
</feature>
<dbReference type="InterPro" id="IPR029787">
    <property type="entry name" value="Nucleotide_cyclase"/>
</dbReference>
<dbReference type="Pfam" id="PF00990">
    <property type="entry name" value="GGDEF"/>
    <property type="match status" value="1"/>
</dbReference>
<dbReference type="SUPFAM" id="SSF55785">
    <property type="entry name" value="PYP-like sensor domain (PAS domain)"/>
    <property type="match status" value="1"/>
</dbReference>
<dbReference type="InterPro" id="IPR000160">
    <property type="entry name" value="GGDEF_dom"/>
</dbReference>
<dbReference type="KEGG" id="bda:FSZ17_21615"/>
<dbReference type="SMART" id="SM00267">
    <property type="entry name" value="GGDEF"/>
    <property type="match status" value="1"/>
</dbReference>
<dbReference type="PANTHER" id="PTHR44757:SF2">
    <property type="entry name" value="BIOFILM ARCHITECTURE MAINTENANCE PROTEIN MBAA"/>
    <property type="match status" value="1"/>
</dbReference>
<name>A0A5B8Z9X6_CYTDA</name>
<dbReference type="NCBIfam" id="TIGR00254">
    <property type="entry name" value="GGDEF"/>
    <property type="match status" value="1"/>
</dbReference>
<dbReference type="CDD" id="cd01949">
    <property type="entry name" value="GGDEF"/>
    <property type="match status" value="1"/>
</dbReference>
<dbReference type="Gene3D" id="3.30.450.40">
    <property type="match status" value="1"/>
</dbReference>
<dbReference type="Pfam" id="PF00563">
    <property type="entry name" value="EAL"/>
    <property type="match status" value="1"/>
</dbReference>
<organism evidence="4 5">
    <name type="scientific">Cytobacillus dafuensis</name>
    <name type="common">Bacillus dafuensis</name>
    <dbReference type="NCBI Taxonomy" id="1742359"/>
    <lineage>
        <taxon>Bacteria</taxon>
        <taxon>Bacillati</taxon>
        <taxon>Bacillota</taxon>
        <taxon>Bacilli</taxon>
        <taxon>Bacillales</taxon>
        <taxon>Bacillaceae</taxon>
        <taxon>Cytobacillus</taxon>
    </lineage>
</organism>
<gene>
    <name evidence="4" type="ORF">FSZ17_21615</name>
</gene>
<dbReference type="InterPro" id="IPR029016">
    <property type="entry name" value="GAF-like_dom_sf"/>
</dbReference>
<keyword evidence="5" id="KW-1185">Reference proteome</keyword>
<dbReference type="SMART" id="SM00052">
    <property type="entry name" value="EAL"/>
    <property type="match status" value="1"/>
</dbReference>
<dbReference type="PROSITE" id="PS50883">
    <property type="entry name" value="EAL"/>
    <property type="match status" value="1"/>
</dbReference>
<dbReference type="CDD" id="cd01948">
    <property type="entry name" value="EAL"/>
    <property type="match status" value="1"/>
</dbReference>
<dbReference type="InterPro" id="IPR035965">
    <property type="entry name" value="PAS-like_dom_sf"/>
</dbReference>
<evidence type="ECO:0000259" key="1">
    <source>
        <dbReference type="PROSITE" id="PS50113"/>
    </source>
</evidence>
<dbReference type="PROSITE" id="PS50887">
    <property type="entry name" value="GGDEF"/>
    <property type="match status" value="1"/>
</dbReference>
<dbReference type="OrthoDB" id="9759607at2"/>
<dbReference type="InterPro" id="IPR001610">
    <property type="entry name" value="PAC"/>
</dbReference>
<dbReference type="SUPFAM" id="SSF55073">
    <property type="entry name" value="Nucleotide cyclase"/>
    <property type="match status" value="1"/>
</dbReference>
<accession>A0A5B8Z9X6</accession>
<dbReference type="EMBL" id="CP042593">
    <property type="protein sequence ID" value="QED49657.1"/>
    <property type="molecule type" value="Genomic_DNA"/>
</dbReference>
<dbReference type="Pfam" id="PF13426">
    <property type="entry name" value="PAS_9"/>
    <property type="match status" value="1"/>
</dbReference>
<dbReference type="Gene3D" id="3.20.20.450">
    <property type="entry name" value="EAL domain"/>
    <property type="match status" value="1"/>
</dbReference>